<proteinExistence type="predicted"/>
<evidence type="ECO:0000313" key="1">
    <source>
        <dbReference type="EMBL" id="EEF26382.1"/>
    </source>
</evidence>
<organism evidence="1 2">
    <name type="scientific">Ricinus communis</name>
    <name type="common">Castor bean</name>
    <dbReference type="NCBI Taxonomy" id="3988"/>
    <lineage>
        <taxon>Eukaryota</taxon>
        <taxon>Viridiplantae</taxon>
        <taxon>Streptophyta</taxon>
        <taxon>Embryophyta</taxon>
        <taxon>Tracheophyta</taxon>
        <taxon>Spermatophyta</taxon>
        <taxon>Magnoliopsida</taxon>
        <taxon>eudicotyledons</taxon>
        <taxon>Gunneridae</taxon>
        <taxon>Pentapetalae</taxon>
        <taxon>rosids</taxon>
        <taxon>fabids</taxon>
        <taxon>Malpighiales</taxon>
        <taxon>Euphorbiaceae</taxon>
        <taxon>Acalyphoideae</taxon>
        <taxon>Acalypheae</taxon>
        <taxon>Ricinus</taxon>
    </lineage>
</organism>
<accession>B9TCN0</accession>
<dbReference type="AlphaFoldDB" id="B9TCN0"/>
<evidence type="ECO:0000313" key="2">
    <source>
        <dbReference type="Proteomes" id="UP000008311"/>
    </source>
</evidence>
<dbReference type="InParanoid" id="B9TCN0"/>
<name>B9TCN0_RICCO</name>
<feature type="non-terminal residue" evidence="1">
    <location>
        <position position="1"/>
    </location>
</feature>
<dbReference type="Proteomes" id="UP000008311">
    <property type="component" value="Unassembled WGS sequence"/>
</dbReference>
<reference evidence="2" key="1">
    <citation type="journal article" date="2010" name="Nat. Biotechnol.">
        <title>Draft genome sequence of the oilseed species Ricinus communis.</title>
        <authorList>
            <person name="Chan A.P."/>
            <person name="Crabtree J."/>
            <person name="Zhao Q."/>
            <person name="Lorenzi H."/>
            <person name="Orvis J."/>
            <person name="Puiu D."/>
            <person name="Melake-Berhan A."/>
            <person name="Jones K.M."/>
            <person name="Redman J."/>
            <person name="Chen G."/>
            <person name="Cahoon E.B."/>
            <person name="Gedil M."/>
            <person name="Stanke M."/>
            <person name="Haas B.J."/>
            <person name="Wortman J.R."/>
            <person name="Fraser-Liggett C.M."/>
            <person name="Ravel J."/>
            <person name="Rabinowicz P.D."/>
        </authorList>
    </citation>
    <scope>NUCLEOTIDE SEQUENCE [LARGE SCALE GENOMIC DNA]</scope>
    <source>
        <strain evidence="2">cv. Hale</strain>
    </source>
</reference>
<dbReference type="EMBL" id="EQ977428">
    <property type="protein sequence ID" value="EEF26382.1"/>
    <property type="molecule type" value="Genomic_DNA"/>
</dbReference>
<gene>
    <name evidence="1" type="ORF">RCOM_1884690</name>
</gene>
<sequence length="190" mass="20448">ALQVERLAQPHVDAARDAAFELVRRRRLVNVQAADRLHGQVLVLQAASVPREVFHTVQGRHDVGQAADDDLARFSPVAADLHAGDALQGVAGRPVGELADVFRIDRVDDLHGIALDRLGAADTGAQAGDCHLLDLRGLRIGGLRAGGLGKQRKDGRVHGPELERGHAYLLIISNKFYQEANAKIGRPTHA</sequence>
<protein>
    <submittedName>
        <fullName evidence="1">Uncharacterized protein</fullName>
    </submittedName>
</protein>
<keyword evidence="2" id="KW-1185">Reference proteome</keyword>